<comment type="catalytic activity">
    <reaction evidence="11 12">
        <text>2 pyruvate + H(+) = (2S)-2-acetolactate + CO2</text>
        <dbReference type="Rhea" id="RHEA:25249"/>
        <dbReference type="ChEBI" id="CHEBI:15361"/>
        <dbReference type="ChEBI" id="CHEBI:15378"/>
        <dbReference type="ChEBI" id="CHEBI:16526"/>
        <dbReference type="ChEBI" id="CHEBI:58476"/>
        <dbReference type="EC" id="2.2.1.6"/>
    </reaction>
</comment>
<evidence type="ECO:0000256" key="11">
    <source>
        <dbReference type="ARBA" id="ARBA00048670"/>
    </source>
</evidence>
<dbReference type="Pfam" id="PF00205">
    <property type="entry name" value="TPP_enzyme_M"/>
    <property type="match status" value="1"/>
</dbReference>
<dbReference type="CDD" id="cd07035">
    <property type="entry name" value="TPP_PYR_POX_like"/>
    <property type="match status" value="1"/>
</dbReference>
<evidence type="ECO:0000256" key="1">
    <source>
        <dbReference type="ARBA" id="ARBA00004974"/>
    </source>
</evidence>
<evidence type="ECO:0000256" key="8">
    <source>
        <dbReference type="ARBA" id="ARBA00022842"/>
    </source>
</evidence>
<dbReference type="Gene3D" id="3.40.50.1220">
    <property type="entry name" value="TPP-binding domain"/>
    <property type="match status" value="1"/>
</dbReference>
<evidence type="ECO:0000256" key="4">
    <source>
        <dbReference type="ARBA" id="ARBA00013145"/>
    </source>
</evidence>
<dbReference type="InterPro" id="IPR011766">
    <property type="entry name" value="TPP_enzyme_TPP-bd"/>
</dbReference>
<dbReference type="Gene3D" id="3.40.50.970">
    <property type="match status" value="2"/>
</dbReference>
<dbReference type="CDD" id="cd02015">
    <property type="entry name" value="TPP_AHAS"/>
    <property type="match status" value="1"/>
</dbReference>
<dbReference type="GO" id="GO:0005948">
    <property type="term" value="C:acetolactate synthase complex"/>
    <property type="evidence" value="ECO:0007669"/>
    <property type="project" value="TreeGrafter"/>
</dbReference>
<evidence type="ECO:0000313" key="16">
    <source>
        <dbReference type="EMBL" id="NMP21700.1"/>
    </source>
</evidence>
<dbReference type="EC" id="2.2.1.6" evidence="4 12"/>
<dbReference type="InterPro" id="IPR012846">
    <property type="entry name" value="Acetolactate_synth_lsu"/>
</dbReference>
<evidence type="ECO:0000256" key="10">
    <source>
        <dbReference type="ARBA" id="ARBA00023304"/>
    </source>
</evidence>
<keyword evidence="17" id="KW-1185">Reference proteome</keyword>
<dbReference type="NCBIfam" id="TIGR00118">
    <property type="entry name" value="acolac_lg"/>
    <property type="match status" value="1"/>
</dbReference>
<protein>
    <recommendedName>
        <fullName evidence="4 12">Acetolactate synthase</fullName>
        <ecNumber evidence="4 12">2.2.1.6</ecNumber>
    </recommendedName>
</protein>
<dbReference type="GO" id="GO:0000287">
    <property type="term" value="F:magnesium ion binding"/>
    <property type="evidence" value="ECO:0007669"/>
    <property type="project" value="UniProtKB-UniRule"/>
</dbReference>
<dbReference type="UniPathway" id="UPA00047">
    <property type="reaction ID" value="UER00055"/>
</dbReference>
<comment type="caution">
    <text evidence="16">The sequence shown here is derived from an EMBL/GenBank/DDBJ whole genome shotgun (WGS) entry which is preliminary data.</text>
</comment>
<dbReference type="Proteomes" id="UP000533476">
    <property type="component" value="Unassembled WGS sequence"/>
</dbReference>
<proteinExistence type="inferred from homology"/>
<keyword evidence="6 12" id="KW-0808">Transferase</keyword>
<evidence type="ECO:0000259" key="13">
    <source>
        <dbReference type="Pfam" id="PF00205"/>
    </source>
</evidence>
<keyword evidence="5 12" id="KW-0028">Amino-acid biosynthesis</keyword>
<dbReference type="EMBL" id="JABBVZ010000011">
    <property type="protein sequence ID" value="NMP21700.1"/>
    <property type="molecule type" value="Genomic_DNA"/>
</dbReference>
<evidence type="ECO:0000256" key="12">
    <source>
        <dbReference type="RuleBase" id="RU003591"/>
    </source>
</evidence>
<dbReference type="Pfam" id="PF02775">
    <property type="entry name" value="TPP_enzyme_C"/>
    <property type="match status" value="1"/>
</dbReference>
<keyword evidence="9 12" id="KW-0786">Thiamine pyrophosphate</keyword>
<evidence type="ECO:0000259" key="15">
    <source>
        <dbReference type="Pfam" id="PF02776"/>
    </source>
</evidence>
<dbReference type="SUPFAM" id="SSF52518">
    <property type="entry name" value="Thiamin diphosphate-binding fold (THDP-binding)"/>
    <property type="match status" value="2"/>
</dbReference>
<dbReference type="GO" id="GO:0009097">
    <property type="term" value="P:isoleucine biosynthetic process"/>
    <property type="evidence" value="ECO:0007669"/>
    <property type="project" value="UniProtKB-UniPathway"/>
</dbReference>
<dbReference type="UniPathway" id="UPA00049">
    <property type="reaction ID" value="UER00059"/>
</dbReference>
<dbReference type="GO" id="GO:0009099">
    <property type="term" value="P:L-valine biosynthetic process"/>
    <property type="evidence" value="ECO:0007669"/>
    <property type="project" value="UniProtKB-UniPathway"/>
</dbReference>
<accession>A0A7Y0L1W2</accession>
<dbReference type="InterPro" id="IPR045229">
    <property type="entry name" value="TPP_enz"/>
</dbReference>
<keyword evidence="8 12" id="KW-0460">Magnesium</keyword>
<dbReference type="PANTHER" id="PTHR18968">
    <property type="entry name" value="THIAMINE PYROPHOSPHATE ENZYMES"/>
    <property type="match status" value="1"/>
</dbReference>
<keyword evidence="7 12" id="KW-0479">Metal-binding</keyword>
<dbReference type="Pfam" id="PF02776">
    <property type="entry name" value="TPP_enzyme_N"/>
    <property type="match status" value="1"/>
</dbReference>
<comment type="pathway">
    <text evidence="2 12">Amino-acid biosynthesis; L-valine biosynthesis; L-valine from pyruvate: step 1/4.</text>
</comment>
<reference evidence="16 17" key="1">
    <citation type="submission" date="2020-04" db="EMBL/GenBank/DDBJ databases">
        <authorList>
            <person name="Zhang R."/>
            <person name="Schippers A."/>
        </authorList>
    </citation>
    <scope>NUCLEOTIDE SEQUENCE [LARGE SCALE GENOMIC DNA]</scope>
    <source>
        <strain evidence="16 17">DSM 109850</strain>
    </source>
</reference>
<dbReference type="GO" id="GO:0050660">
    <property type="term" value="F:flavin adenine dinucleotide binding"/>
    <property type="evidence" value="ECO:0007669"/>
    <property type="project" value="InterPro"/>
</dbReference>
<comment type="cofactor">
    <cofactor evidence="12">
        <name>thiamine diphosphate</name>
        <dbReference type="ChEBI" id="CHEBI:58937"/>
    </cofactor>
    <text evidence="12">Binds 1 thiamine pyrophosphate per subunit.</text>
</comment>
<evidence type="ECO:0000256" key="5">
    <source>
        <dbReference type="ARBA" id="ARBA00022605"/>
    </source>
</evidence>
<evidence type="ECO:0000259" key="14">
    <source>
        <dbReference type="Pfam" id="PF02775"/>
    </source>
</evidence>
<sequence>MTGAERVWHTLRELGLHTVFGVPGGAVLPLVDALSQTEDMAFIVTRHESAAIHAADGFARAGGTPGVALVTSGPGGTNALTGLMTAMTDSTPLVVLVGQVPTGLIGTDAFQEADVFTMALPVVKHSWKVSEVDEVGRIIRAAYRVASSGRPGPVLVELPKDVQMAEESRPGPEKVQLPSEPWRLSPLEAARFSAYVRRARRPVLYVGGGVVASGVAPWIQAWAERYQVPVTTTLMGIGAFPANHPLSLGMLGMHGTFAANHAVQAADLILALGVRFDDRVTGRIDSFAPHAHIVHVEVDASERNKIVTPHLTLKGDLREVLPILDRLVPEALHDEWLETIRQWQTEHPLKVPEAPSGRLSTAAALRALSNRLNDQDVVVTDVGQHQMWAALFVPRAKPRSFITSGGAGTMGYGLPAAIGASLARAGTGRVVLIAGDGSLQMNLQELATVAQYQVPVTIVVMNNGGHGMVRQWQDLFHGRRRHGVALTNPDFVDLARVFGIAGMTATSMEELEAALEALPATQGPALLEVAIDPNEMVFPMVPSGKSLSEVIEG</sequence>
<dbReference type="InterPro" id="IPR029035">
    <property type="entry name" value="DHS-like_NAD/FAD-binding_dom"/>
</dbReference>
<feature type="domain" description="Thiamine pyrophosphate enzyme TPP-binding" evidence="14">
    <location>
        <begin position="381"/>
        <end position="529"/>
    </location>
</feature>
<dbReference type="InterPro" id="IPR029061">
    <property type="entry name" value="THDP-binding"/>
</dbReference>
<dbReference type="AlphaFoldDB" id="A0A7Y0L1W2"/>
<dbReference type="SUPFAM" id="SSF52467">
    <property type="entry name" value="DHS-like NAD/FAD-binding domain"/>
    <property type="match status" value="1"/>
</dbReference>
<keyword evidence="10 12" id="KW-0100">Branched-chain amino acid biosynthesis</keyword>
<dbReference type="InterPro" id="IPR012000">
    <property type="entry name" value="Thiamin_PyroP_enz_cen_dom"/>
</dbReference>
<gene>
    <name evidence="16" type="primary">ilvB</name>
    <name evidence="16" type="ORF">HIJ39_04940</name>
</gene>
<feature type="domain" description="Thiamine pyrophosphate enzyme central" evidence="13">
    <location>
        <begin position="194"/>
        <end position="322"/>
    </location>
</feature>
<dbReference type="InterPro" id="IPR039368">
    <property type="entry name" value="AHAS_TPP"/>
</dbReference>
<dbReference type="RefSeq" id="WP_169097327.1">
    <property type="nucleotide sequence ID" value="NZ_JABBVZ010000011.1"/>
</dbReference>
<dbReference type="FunFam" id="3.40.50.1220:FF:000008">
    <property type="entry name" value="Acetolactate synthase"/>
    <property type="match status" value="1"/>
</dbReference>
<evidence type="ECO:0000256" key="9">
    <source>
        <dbReference type="ARBA" id="ARBA00023052"/>
    </source>
</evidence>
<comment type="pathway">
    <text evidence="1 12">Amino-acid biosynthesis; L-isoleucine biosynthesis; L-isoleucine from 2-oxobutanoate: step 1/4.</text>
</comment>
<evidence type="ECO:0000256" key="2">
    <source>
        <dbReference type="ARBA" id="ARBA00005025"/>
    </source>
</evidence>
<organism evidence="16 17">
    <name type="scientific">Sulfobacillus harzensis</name>
    <dbReference type="NCBI Taxonomy" id="2729629"/>
    <lineage>
        <taxon>Bacteria</taxon>
        <taxon>Bacillati</taxon>
        <taxon>Bacillota</taxon>
        <taxon>Clostridia</taxon>
        <taxon>Eubacteriales</taxon>
        <taxon>Clostridiales Family XVII. Incertae Sedis</taxon>
        <taxon>Sulfobacillus</taxon>
    </lineage>
</organism>
<dbReference type="GO" id="GO:0003984">
    <property type="term" value="F:acetolactate synthase activity"/>
    <property type="evidence" value="ECO:0007669"/>
    <property type="project" value="UniProtKB-EC"/>
</dbReference>
<evidence type="ECO:0000256" key="6">
    <source>
        <dbReference type="ARBA" id="ARBA00022679"/>
    </source>
</evidence>
<dbReference type="GO" id="GO:0030976">
    <property type="term" value="F:thiamine pyrophosphate binding"/>
    <property type="evidence" value="ECO:0007669"/>
    <property type="project" value="UniProtKB-UniRule"/>
</dbReference>
<feature type="domain" description="Thiamine pyrophosphate enzyme N-terminal TPP-binding" evidence="15">
    <location>
        <begin position="1"/>
        <end position="116"/>
    </location>
</feature>
<evidence type="ECO:0000256" key="7">
    <source>
        <dbReference type="ARBA" id="ARBA00022723"/>
    </source>
</evidence>
<dbReference type="FunFam" id="3.40.50.970:FF:000007">
    <property type="entry name" value="Acetolactate synthase"/>
    <property type="match status" value="1"/>
</dbReference>
<comment type="cofactor">
    <cofactor evidence="12">
        <name>Mg(2+)</name>
        <dbReference type="ChEBI" id="CHEBI:18420"/>
    </cofactor>
    <text evidence="12">Binds 1 Mg(2+) ion per subunit.</text>
</comment>
<evidence type="ECO:0000256" key="3">
    <source>
        <dbReference type="ARBA" id="ARBA00007812"/>
    </source>
</evidence>
<evidence type="ECO:0000313" key="17">
    <source>
        <dbReference type="Proteomes" id="UP000533476"/>
    </source>
</evidence>
<dbReference type="InterPro" id="IPR012001">
    <property type="entry name" value="Thiamin_PyroP_enz_TPP-bd_dom"/>
</dbReference>
<dbReference type="PANTHER" id="PTHR18968:SF13">
    <property type="entry name" value="ACETOLACTATE SYNTHASE CATALYTIC SUBUNIT, MITOCHONDRIAL"/>
    <property type="match status" value="1"/>
</dbReference>
<comment type="similarity">
    <text evidence="3 12">Belongs to the TPP enzyme family.</text>
</comment>
<name>A0A7Y0L1W2_9FIRM</name>